<name>C6VZU0_DYAFD</name>
<dbReference type="Gene3D" id="2.60.40.10">
    <property type="entry name" value="Immunoglobulins"/>
    <property type="match status" value="1"/>
</dbReference>
<dbReference type="KEGG" id="dfe:Dfer_2349"/>
<feature type="domain" description="Secretion system C-terminal sorting" evidence="1">
    <location>
        <begin position="161"/>
        <end position="224"/>
    </location>
</feature>
<dbReference type="STRING" id="471854.Dfer_2349"/>
<accession>C6VZU0</accession>
<evidence type="ECO:0000259" key="1">
    <source>
        <dbReference type="Pfam" id="PF18962"/>
    </source>
</evidence>
<organism evidence="2 3">
    <name type="scientific">Dyadobacter fermentans (strain ATCC 700827 / DSM 18053 / CIP 107007 / KCTC 52180 / NS114)</name>
    <dbReference type="NCBI Taxonomy" id="471854"/>
    <lineage>
        <taxon>Bacteria</taxon>
        <taxon>Pseudomonadati</taxon>
        <taxon>Bacteroidota</taxon>
        <taxon>Cytophagia</taxon>
        <taxon>Cytophagales</taxon>
        <taxon>Spirosomataceae</taxon>
        <taxon>Dyadobacter</taxon>
    </lineage>
</organism>
<gene>
    <name evidence="2" type="ordered locus">Dfer_2349</name>
</gene>
<dbReference type="OrthoDB" id="975579at2"/>
<reference evidence="2 3" key="1">
    <citation type="journal article" date="2009" name="Stand. Genomic Sci.">
        <title>Complete genome sequence of Dyadobacter fermentans type strain (NS114).</title>
        <authorList>
            <person name="Lang E."/>
            <person name="Lapidus A."/>
            <person name="Chertkov O."/>
            <person name="Brettin T."/>
            <person name="Detter J.C."/>
            <person name="Han C."/>
            <person name="Copeland A."/>
            <person name="Glavina Del Rio T."/>
            <person name="Nolan M."/>
            <person name="Chen F."/>
            <person name="Lucas S."/>
            <person name="Tice H."/>
            <person name="Cheng J.F."/>
            <person name="Land M."/>
            <person name="Hauser L."/>
            <person name="Chang Y.J."/>
            <person name="Jeffries C.D."/>
            <person name="Kopitz M."/>
            <person name="Bruce D."/>
            <person name="Goodwin L."/>
            <person name="Pitluck S."/>
            <person name="Ovchinnikova G."/>
            <person name="Pati A."/>
            <person name="Ivanova N."/>
            <person name="Mavrommatis K."/>
            <person name="Chen A."/>
            <person name="Palaniappan K."/>
            <person name="Chain P."/>
            <person name="Bristow J."/>
            <person name="Eisen J.A."/>
            <person name="Markowitz V."/>
            <person name="Hugenholtz P."/>
            <person name="Goker M."/>
            <person name="Rohde M."/>
            <person name="Kyrpides N.C."/>
            <person name="Klenk H.P."/>
        </authorList>
    </citation>
    <scope>NUCLEOTIDE SEQUENCE [LARGE SCALE GENOMIC DNA]</scope>
    <source>
        <strain evidence="3">ATCC 700827 / DSM 18053 / CIP 107007 / KCTC 52180 / NS114</strain>
    </source>
</reference>
<sequence length="230" mass="25180">MKTIFITLLLVFLGEAIWAQSFSLGIFGASASGSGENVSLDWSLGSVGATNEVYAALPVRLIYFKGVSTGANQAELTWMTASETSNAGFEIQKSVDGKYFEKAGWVDGKGDRGGVYSFSDNDLYTTSYYRLKQIDWDESSTFSRIVSIVPMHESIRMAAAYPNPAIDGKVNLKLPANTSQLTISDQNGTLISSHLRPNRQEIAILLRQSGIYLFRISTPTEATTLRVVRP</sequence>
<dbReference type="RefSeq" id="WP_015811818.1">
    <property type="nucleotide sequence ID" value="NC_013037.1"/>
</dbReference>
<dbReference type="Proteomes" id="UP000002011">
    <property type="component" value="Chromosome"/>
</dbReference>
<protein>
    <recommendedName>
        <fullName evidence="1">Secretion system C-terminal sorting domain-containing protein</fullName>
    </recommendedName>
</protein>
<dbReference type="EMBL" id="CP001619">
    <property type="protein sequence ID" value="ACT93568.1"/>
    <property type="molecule type" value="Genomic_DNA"/>
</dbReference>
<evidence type="ECO:0000313" key="2">
    <source>
        <dbReference type="EMBL" id="ACT93568.1"/>
    </source>
</evidence>
<dbReference type="InterPro" id="IPR013783">
    <property type="entry name" value="Ig-like_fold"/>
</dbReference>
<evidence type="ECO:0000313" key="3">
    <source>
        <dbReference type="Proteomes" id="UP000002011"/>
    </source>
</evidence>
<dbReference type="NCBIfam" id="TIGR04183">
    <property type="entry name" value="Por_Secre_tail"/>
    <property type="match status" value="1"/>
</dbReference>
<dbReference type="eggNOG" id="COG1196">
    <property type="taxonomic scope" value="Bacteria"/>
</dbReference>
<dbReference type="AlphaFoldDB" id="C6VZU0"/>
<keyword evidence="3" id="KW-1185">Reference proteome</keyword>
<dbReference type="InterPro" id="IPR026444">
    <property type="entry name" value="Secre_tail"/>
</dbReference>
<proteinExistence type="predicted"/>
<dbReference type="HOGENOM" id="CLU_1248996_0_0_10"/>
<dbReference type="Pfam" id="PF18962">
    <property type="entry name" value="Por_Secre_tail"/>
    <property type="match status" value="1"/>
</dbReference>